<dbReference type="PANTHER" id="PTHR30287">
    <property type="entry name" value="MEMBRANE COMPONENT OF PREDICTED ABC SUPERFAMILY METABOLITE UPTAKE TRANSPORTER"/>
    <property type="match status" value="1"/>
</dbReference>
<keyword evidence="2" id="KW-1003">Cell membrane</keyword>
<feature type="transmembrane region" description="Helical" evidence="6">
    <location>
        <begin position="446"/>
        <end position="471"/>
    </location>
</feature>
<comment type="subcellular location">
    <subcellularLocation>
        <location evidence="1">Cell membrane</location>
        <topology evidence="1">Multi-pass membrane protein</topology>
    </subcellularLocation>
</comment>
<dbReference type="InterPro" id="IPR038766">
    <property type="entry name" value="Membrane_comp_ABC_pdt"/>
</dbReference>
<evidence type="ECO:0000256" key="3">
    <source>
        <dbReference type="ARBA" id="ARBA00022692"/>
    </source>
</evidence>
<feature type="transmembrane region" description="Helical" evidence="6">
    <location>
        <begin position="741"/>
        <end position="761"/>
    </location>
</feature>
<dbReference type="OrthoDB" id="9775544at2"/>
<dbReference type="InterPro" id="IPR003838">
    <property type="entry name" value="ABC3_permease_C"/>
</dbReference>
<reference evidence="8 9" key="1">
    <citation type="submission" date="2018-07" db="EMBL/GenBank/DDBJ databases">
        <authorList>
            <person name="Quirk P.G."/>
            <person name="Krulwich T.A."/>
        </authorList>
    </citation>
    <scope>NUCLEOTIDE SEQUENCE [LARGE SCALE GENOMIC DNA]</scope>
    <source>
        <strain evidence="8 9">CC-BB4</strain>
    </source>
</reference>
<feature type="domain" description="ABC3 transporter permease C-terminal" evidence="7">
    <location>
        <begin position="282"/>
        <end position="394"/>
    </location>
</feature>
<feature type="transmembrane region" description="Helical" evidence="6">
    <location>
        <begin position="369"/>
        <end position="391"/>
    </location>
</feature>
<dbReference type="AlphaFoldDB" id="A0A346A0A5"/>
<evidence type="ECO:0000256" key="2">
    <source>
        <dbReference type="ARBA" id="ARBA00022475"/>
    </source>
</evidence>
<dbReference type="Pfam" id="PF02687">
    <property type="entry name" value="FtsX"/>
    <property type="match status" value="2"/>
</dbReference>
<feature type="transmembrane region" description="Helical" evidence="6">
    <location>
        <begin position="420"/>
        <end position="440"/>
    </location>
</feature>
<evidence type="ECO:0000256" key="4">
    <source>
        <dbReference type="ARBA" id="ARBA00022989"/>
    </source>
</evidence>
<dbReference type="KEGG" id="ptaw:DW352_19990"/>
<keyword evidence="3 6" id="KW-0812">Transmembrane</keyword>
<evidence type="ECO:0000259" key="7">
    <source>
        <dbReference type="Pfam" id="PF02687"/>
    </source>
</evidence>
<accession>A0A346A0A5</accession>
<name>A0A346A0A5_9HYPH</name>
<evidence type="ECO:0000313" key="9">
    <source>
        <dbReference type="Proteomes" id="UP000254889"/>
    </source>
</evidence>
<dbReference type="PANTHER" id="PTHR30287:SF1">
    <property type="entry name" value="INNER MEMBRANE PROTEIN"/>
    <property type="match status" value="1"/>
</dbReference>
<feature type="domain" description="ABC3 transporter permease C-terminal" evidence="7">
    <location>
        <begin position="742"/>
        <end position="853"/>
    </location>
</feature>
<organism evidence="8 9">
    <name type="scientific">Pseudolabrys taiwanensis</name>
    <dbReference type="NCBI Taxonomy" id="331696"/>
    <lineage>
        <taxon>Bacteria</taxon>
        <taxon>Pseudomonadati</taxon>
        <taxon>Pseudomonadota</taxon>
        <taxon>Alphaproteobacteria</taxon>
        <taxon>Hyphomicrobiales</taxon>
        <taxon>Xanthobacteraceae</taxon>
        <taxon>Pseudolabrys</taxon>
    </lineage>
</organism>
<feature type="transmembrane region" description="Helical" evidence="6">
    <location>
        <begin position="823"/>
        <end position="845"/>
    </location>
</feature>
<dbReference type="EMBL" id="CP031417">
    <property type="protein sequence ID" value="AXK82602.1"/>
    <property type="molecule type" value="Genomic_DNA"/>
</dbReference>
<evidence type="ECO:0000256" key="5">
    <source>
        <dbReference type="ARBA" id="ARBA00023136"/>
    </source>
</evidence>
<evidence type="ECO:0000256" key="1">
    <source>
        <dbReference type="ARBA" id="ARBA00004651"/>
    </source>
</evidence>
<feature type="transmembrane region" description="Helical" evidence="6">
    <location>
        <begin position="324"/>
        <end position="357"/>
    </location>
</feature>
<gene>
    <name evidence="8" type="ORF">DW352_19990</name>
</gene>
<proteinExistence type="predicted"/>
<sequence length="862" mass="91142">MANNFSYASPGKEEGKRNWWLPLRFALREMRGGLRGFYVFIACIALGSMAIAGVGSLAASLADGLAREGRVILGGDLAFTLIQREATQQELTFLQGRGRVSTAATLRAMARTEDGGATLVEMKAVDSAYPLYGDTVLDPAGPLADALTEQDGAFGAVADPVLMERFGLKPGAHLTVGDAKFIVRATLTSEPDKLAGGIGFGPRLLVSEAALRATGLLQPGSLVRWTYRLRLPDQDASDARARAVTAEARADLPQAGWEIRSRSNASPQLERNVERFTQFLTIVGLTALLVGGVGVGNAVKSHLDRKRNSIAVLKAMGASGRRVFAIYLTQVLMLALIGGVIGTAIGALLPFAIAWMFGAIIPLPIIPALHAGELLLALVYGLLTALAFALWPLGRAHDVPVAALFRDGVSPQPRKPRPMYVAATVAAVAALVALAVLLAYDRRVALIYVGVAAVVFVLLRLVATLLMALAARAPRARSTVLRMAVANIHRPGALTPTIVLSLGLGIALLVTVIEIDANLRRQFSNELPAKAPAFYFLDIPSSDAEKFQDFVRVQAPTAAIDDVPMLRGRIISAAGIPAEQIKPKEDAAWVLQSDRGITYANEVPAGSRLVEGHWWEPGYDGPPLVSFEKKIADGLGLKLGDTVTVNVLGRNITATIANMRTVDWQSLSINFVMVFSPNTFRGAPHTHLATLTYPGGGTAAQEGAMLRTVAATFPMVTTVRVKDALEAIGGLIGNLVLGIRGASAITLLAAALVLGGALAAGHRHRVYDAVILKTLGATRARLLAAFTIEYLLLGAATALFGMLSGSLASWLIVTELMHLRFTWLPLPALVAAVSAVVVTVVLGLLGTFSALGQKPAPVLRNL</sequence>
<dbReference type="GO" id="GO:0005886">
    <property type="term" value="C:plasma membrane"/>
    <property type="evidence" value="ECO:0007669"/>
    <property type="project" value="UniProtKB-SubCell"/>
</dbReference>
<feature type="transmembrane region" description="Helical" evidence="6">
    <location>
        <begin position="492"/>
        <end position="513"/>
    </location>
</feature>
<dbReference type="Proteomes" id="UP000254889">
    <property type="component" value="Chromosome"/>
</dbReference>
<keyword evidence="4 6" id="KW-1133">Transmembrane helix</keyword>
<evidence type="ECO:0000313" key="8">
    <source>
        <dbReference type="EMBL" id="AXK82602.1"/>
    </source>
</evidence>
<dbReference type="RefSeq" id="WP_115692981.1">
    <property type="nucleotide sequence ID" value="NZ_CP031417.1"/>
</dbReference>
<evidence type="ECO:0000256" key="6">
    <source>
        <dbReference type="SAM" id="Phobius"/>
    </source>
</evidence>
<keyword evidence="9" id="KW-1185">Reference proteome</keyword>
<protein>
    <submittedName>
        <fullName evidence="8">ABC transporter permease</fullName>
    </submittedName>
</protein>
<feature type="transmembrane region" description="Helical" evidence="6">
    <location>
        <begin position="782"/>
        <end position="803"/>
    </location>
</feature>
<feature type="transmembrane region" description="Helical" evidence="6">
    <location>
        <begin position="37"/>
        <end position="62"/>
    </location>
</feature>
<feature type="transmembrane region" description="Helical" evidence="6">
    <location>
        <begin position="279"/>
        <end position="299"/>
    </location>
</feature>
<keyword evidence="5 6" id="KW-0472">Membrane</keyword>